<dbReference type="HOGENOM" id="CLU_2743870_0_0_1"/>
<evidence type="ECO:0000313" key="1">
    <source>
        <dbReference type="EMBL" id="KEH22258.1"/>
    </source>
</evidence>
<reference evidence="1 3" key="1">
    <citation type="journal article" date="2011" name="Nature">
        <title>The Medicago genome provides insight into the evolution of rhizobial symbioses.</title>
        <authorList>
            <person name="Young N.D."/>
            <person name="Debelle F."/>
            <person name="Oldroyd G.E."/>
            <person name="Geurts R."/>
            <person name="Cannon S.B."/>
            <person name="Udvardi M.K."/>
            <person name="Benedito V.A."/>
            <person name="Mayer K.F."/>
            <person name="Gouzy J."/>
            <person name="Schoof H."/>
            <person name="Van de Peer Y."/>
            <person name="Proost S."/>
            <person name="Cook D.R."/>
            <person name="Meyers B.C."/>
            <person name="Spannagl M."/>
            <person name="Cheung F."/>
            <person name="De Mita S."/>
            <person name="Krishnakumar V."/>
            <person name="Gundlach H."/>
            <person name="Zhou S."/>
            <person name="Mudge J."/>
            <person name="Bharti A.K."/>
            <person name="Murray J.D."/>
            <person name="Naoumkina M.A."/>
            <person name="Rosen B."/>
            <person name="Silverstein K.A."/>
            <person name="Tang H."/>
            <person name="Rombauts S."/>
            <person name="Zhao P.X."/>
            <person name="Zhou P."/>
            <person name="Barbe V."/>
            <person name="Bardou P."/>
            <person name="Bechner M."/>
            <person name="Bellec A."/>
            <person name="Berger A."/>
            <person name="Berges H."/>
            <person name="Bidwell S."/>
            <person name="Bisseling T."/>
            <person name="Choisne N."/>
            <person name="Couloux A."/>
            <person name="Denny R."/>
            <person name="Deshpande S."/>
            <person name="Dai X."/>
            <person name="Doyle J.J."/>
            <person name="Dudez A.M."/>
            <person name="Farmer A.D."/>
            <person name="Fouteau S."/>
            <person name="Franken C."/>
            <person name="Gibelin C."/>
            <person name="Gish J."/>
            <person name="Goldstein S."/>
            <person name="Gonzalez A.J."/>
            <person name="Green P.J."/>
            <person name="Hallab A."/>
            <person name="Hartog M."/>
            <person name="Hua A."/>
            <person name="Humphray S.J."/>
            <person name="Jeong D.H."/>
            <person name="Jing Y."/>
            <person name="Jocker A."/>
            <person name="Kenton S.M."/>
            <person name="Kim D.J."/>
            <person name="Klee K."/>
            <person name="Lai H."/>
            <person name="Lang C."/>
            <person name="Lin S."/>
            <person name="Macmil S.L."/>
            <person name="Magdelenat G."/>
            <person name="Matthews L."/>
            <person name="McCorrison J."/>
            <person name="Monaghan E.L."/>
            <person name="Mun J.H."/>
            <person name="Najar F.Z."/>
            <person name="Nicholson C."/>
            <person name="Noirot C."/>
            <person name="O'Bleness M."/>
            <person name="Paule C.R."/>
            <person name="Poulain J."/>
            <person name="Prion F."/>
            <person name="Qin B."/>
            <person name="Qu C."/>
            <person name="Retzel E.F."/>
            <person name="Riddle C."/>
            <person name="Sallet E."/>
            <person name="Samain S."/>
            <person name="Samson N."/>
            <person name="Sanders I."/>
            <person name="Saurat O."/>
            <person name="Scarpelli C."/>
            <person name="Schiex T."/>
            <person name="Segurens B."/>
            <person name="Severin A.J."/>
            <person name="Sherrier D.J."/>
            <person name="Shi R."/>
            <person name="Sims S."/>
            <person name="Singer S.R."/>
            <person name="Sinharoy S."/>
            <person name="Sterck L."/>
            <person name="Viollet A."/>
            <person name="Wang B.B."/>
            <person name="Wang K."/>
            <person name="Wang M."/>
            <person name="Wang X."/>
            <person name="Warfsmann J."/>
            <person name="Weissenbach J."/>
            <person name="White D.D."/>
            <person name="White J.D."/>
            <person name="Wiley G.B."/>
            <person name="Wincker P."/>
            <person name="Xing Y."/>
            <person name="Yang L."/>
            <person name="Yao Z."/>
            <person name="Ying F."/>
            <person name="Zhai J."/>
            <person name="Zhou L."/>
            <person name="Zuber A."/>
            <person name="Denarie J."/>
            <person name="Dixon R.A."/>
            <person name="May G.D."/>
            <person name="Schwartz D.C."/>
            <person name="Rogers J."/>
            <person name="Quetier F."/>
            <person name="Town C.D."/>
            <person name="Roe B.A."/>
        </authorList>
    </citation>
    <scope>NUCLEOTIDE SEQUENCE [LARGE SCALE GENOMIC DNA]</scope>
    <source>
        <strain evidence="1">A17</strain>
        <strain evidence="2 3">cv. Jemalong A17</strain>
    </source>
</reference>
<evidence type="ECO:0000313" key="2">
    <source>
        <dbReference type="EnsemblPlants" id="KEH22258"/>
    </source>
</evidence>
<gene>
    <name evidence="1" type="ordered locus">MTR_7g035270</name>
</gene>
<name>A0A072TZE7_MEDTR</name>
<proteinExistence type="predicted"/>
<dbReference type="AlphaFoldDB" id="A0A072TZE7"/>
<dbReference type="EnsemblPlants" id="KEH22258">
    <property type="protein sequence ID" value="KEH22258"/>
    <property type="gene ID" value="MTR_7g035270"/>
</dbReference>
<sequence>MNYLMALMCSRPAQAYQSLAWPGLFPPLLPARSTLLGEKRLHQGHPLVVTMLNTNVITRVPWNYPSSSTPM</sequence>
<organism evidence="1 3">
    <name type="scientific">Medicago truncatula</name>
    <name type="common">Barrel medic</name>
    <name type="synonym">Medicago tribuloides</name>
    <dbReference type="NCBI Taxonomy" id="3880"/>
    <lineage>
        <taxon>Eukaryota</taxon>
        <taxon>Viridiplantae</taxon>
        <taxon>Streptophyta</taxon>
        <taxon>Embryophyta</taxon>
        <taxon>Tracheophyta</taxon>
        <taxon>Spermatophyta</taxon>
        <taxon>Magnoliopsida</taxon>
        <taxon>eudicotyledons</taxon>
        <taxon>Gunneridae</taxon>
        <taxon>Pentapetalae</taxon>
        <taxon>rosids</taxon>
        <taxon>fabids</taxon>
        <taxon>Fabales</taxon>
        <taxon>Fabaceae</taxon>
        <taxon>Papilionoideae</taxon>
        <taxon>50 kb inversion clade</taxon>
        <taxon>NPAAA clade</taxon>
        <taxon>Hologalegina</taxon>
        <taxon>IRL clade</taxon>
        <taxon>Trifolieae</taxon>
        <taxon>Medicago</taxon>
    </lineage>
</organism>
<protein>
    <submittedName>
        <fullName evidence="1 2">Uncharacterized protein</fullName>
    </submittedName>
</protein>
<reference evidence="2" key="3">
    <citation type="submission" date="2015-04" db="UniProtKB">
        <authorList>
            <consortium name="EnsemblPlants"/>
        </authorList>
    </citation>
    <scope>IDENTIFICATION</scope>
    <source>
        <strain evidence="2">cv. Jemalong A17</strain>
    </source>
</reference>
<evidence type="ECO:0000313" key="3">
    <source>
        <dbReference type="Proteomes" id="UP000002051"/>
    </source>
</evidence>
<dbReference type="Proteomes" id="UP000002051">
    <property type="component" value="Unassembled WGS sequence"/>
</dbReference>
<reference evidence="1 3" key="2">
    <citation type="journal article" date="2014" name="BMC Genomics">
        <title>An improved genome release (version Mt4.0) for the model legume Medicago truncatula.</title>
        <authorList>
            <person name="Tang H."/>
            <person name="Krishnakumar V."/>
            <person name="Bidwell S."/>
            <person name="Rosen B."/>
            <person name="Chan A."/>
            <person name="Zhou S."/>
            <person name="Gentzbittel L."/>
            <person name="Childs K.L."/>
            <person name="Yandell M."/>
            <person name="Gundlach H."/>
            <person name="Mayer K.F."/>
            <person name="Schwartz D.C."/>
            <person name="Town C.D."/>
        </authorList>
    </citation>
    <scope>GENOME REANNOTATION</scope>
    <source>
        <strain evidence="1">A17</strain>
        <strain evidence="2 3">cv. Jemalong A17</strain>
    </source>
</reference>
<accession>A0A072TZE7</accession>
<keyword evidence="3" id="KW-1185">Reference proteome</keyword>
<dbReference type="EMBL" id="CM001223">
    <property type="protein sequence ID" value="KEH22258.1"/>
    <property type="molecule type" value="Genomic_DNA"/>
</dbReference>